<sequence>MTDQTHLPQIRRPRLLLSAARFGLQGYNRAAALPRILGLAAPLDDMNYLPELVQLEAELEAARTDRAADYSAGRHVEVLIALLAEPAATAPAAASLS</sequence>
<dbReference type="Proteomes" id="UP000184040">
    <property type="component" value="Unassembled WGS sequence"/>
</dbReference>
<proteinExistence type="predicted"/>
<name>A0A1M6AZM7_9RHOB</name>
<evidence type="ECO:0000313" key="2">
    <source>
        <dbReference type="Proteomes" id="UP000184040"/>
    </source>
</evidence>
<reference evidence="1 2" key="1">
    <citation type="submission" date="2016-11" db="EMBL/GenBank/DDBJ databases">
        <authorList>
            <person name="Jaros S."/>
            <person name="Januszkiewicz K."/>
            <person name="Wedrychowicz H."/>
        </authorList>
    </citation>
    <scope>NUCLEOTIDE SEQUENCE [LARGE SCALE GENOMIC DNA]</scope>
    <source>
        <strain evidence="1 2">DSM 26892</strain>
    </source>
</reference>
<protein>
    <submittedName>
        <fullName evidence="1">Uncharacterized protein</fullName>
    </submittedName>
</protein>
<evidence type="ECO:0000313" key="1">
    <source>
        <dbReference type="EMBL" id="SHI41959.1"/>
    </source>
</evidence>
<dbReference type="InterPro" id="IPR045516">
    <property type="entry name" value="DUF6477"/>
</dbReference>
<dbReference type="AlphaFoldDB" id="A0A1M6AZM7"/>
<dbReference type="Pfam" id="PF20083">
    <property type="entry name" value="DUF6477"/>
    <property type="match status" value="1"/>
</dbReference>
<organism evidence="1 2">
    <name type="scientific">Palleronia salina</name>
    <dbReference type="NCBI Taxonomy" id="313368"/>
    <lineage>
        <taxon>Bacteria</taxon>
        <taxon>Pseudomonadati</taxon>
        <taxon>Pseudomonadota</taxon>
        <taxon>Alphaproteobacteria</taxon>
        <taxon>Rhodobacterales</taxon>
        <taxon>Roseobacteraceae</taxon>
        <taxon>Palleronia</taxon>
    </lineage>
</organism>
<dbReference type="RefSeq" id="WP_073125932.1">
    <property type="nucleotide sequence ID" value="NZ_FQZA01000001.1"/>
</dbReference>
<accession>A0A1M6AZM7</accession>
<gene>
    <name evidence="1" type="ORF">SAMN04488012_101310</name>
</gene>
<dbReference type="STRING" id="313368.SAMN04488012_101310"/>
<dbReference type="EMBL" id="FQZA01000001">
    <property type="protein sequence ID" value="SHI41959.1"/>
    <property type="molecule type" value="Genomic_DNA"/>
</dbReference>
<keyword evidence="2" id="KW-1185">Reference proteome</keyword>